<protein>
    <submittedName>
        <fullName evidence="6">Acetyltransferase</fullName>
    </submittedName>
</protein>
<dbReference type="Pfam" id="PF17836">
    <property type="entry name" value="PglD_N"/>
    <property type="match status" value="1"/>
</dbReference>
<dbReference type="PANTHER" id="PTHR43300">
    <property type="entry name" value="ACETYLTRANSFERASE"/>
    <property type="match status" value="1"/>
</dbReference>
<dbReference type="EMBL" id="JACEGC010000003">
    <property type="protein sequence ID" value="MBC1193986.1"/>
    <property type="molecule type" value="Genomic_DNA"/>
</dbReference>
<dbReference type="Proteomes" id="UP000525432">
    <property type="component" value="Unassembled WGS sequence"/>
</dbReference>
<evidence type="ECO:0000256" key="2">
    <source>
        <dbReference type="ARBA" id="ARBA00022737"/>
    </source>
</evidence>
<dbReference type="GO" id="GO:0043886">
    <property type="term" value="F:structural constituent of carboxysome shell"/>
    <property type="evidence" value="ECO:0007669"/>
    <property type="project" value="UniProtKB-ARBA"/>
</dbReference>
<feature type="binding site" evidence="4">
    <location>
        <position position="67"/>
    </location>
    <ligand>
        <name>substrate</name>
    </ligand>
</feature>
<dbReference type="GO" id="GO:0016740">
    <property type="term" value="F:transferase activity"/>
    <property type="evidence" value="ECO:0007669"/>
    <property type="project" value="UniProtKB-KW"/>
</dbReference>
<keyword evidence="1 6" id="KW-0808">Transferase</keyword>
<sequence>MDIYLYGCGGHAKVILDSLHKQRRKVTAFIDDAPPLEMTHIQKIPIFQSTTLNQINPQKSTWIVAIGNNLIRQQIALKLSELGHSFSTAIHPSAQIALGVTIGAGTVVMANAVINTDTQIGQHGIINTGATVDHDCLIGDYVHIAPGSSLCGQVTVGQGSLLGVGTKVCPGVEIGEYTLCGAGSVVIESLPSHSLAYGCPAKIRTQLSRNNNG</sequence>
<dbReference type="PANTHER" id="PTHR43300:SF7">
    <property type="entry name" value="UDP-N-ACETYLBACILLOSAMINE N-ACETYLTRANSFERASE"/>
    <property type="match status" value="1"/>
</dbReference>
<feature type="active site" description="Proton acceptor" evidence="3">
    <location>
        <position position="134"/>
    </location>
</feature>
<dbReference type="SUPFAM" id="SSF51161">
    <property type="entry name" value="Trimeric LpxA-like enzymes"/>
    <property type="match status" value="1"/>
</dbReference>
<organism evidence="6 7">
    <name type="scientific">Microcystis aeruginosa BLCC-F158</name>
    <dbReference type="NCBI Taxonomy" id="2755316"/>
    <lineage>
        <taxon>Bacteria</taxon>
        <taxon>Bacillati</taxon>
        <taxon>Cyanobacteriota</taxon>
        <taxon>Cyanophyceae</taxon>
        <taxon>Oscillatoriophycideae</taxon>
        <taxon>Chroococcales</taxon>
        <taxon>Microcystaceae</taxon>
        <taxon>Microcystis</taxon>
    </lineage>
</organism>
<dbReference type="NCBIfam" id="TIGR03570">
    <property type="entry name" value="NeuD_NnaD"/>
    <property type="match status" value="1"/>
</dbReference>
<evidence type="ECO:0000313" key="7">
    <source>
        <dbReference type="Proteomes" id="UP000525432"/>
    </source>
</evidence>
<dbReference type="GO" id="GO:0031470">
    <property type="term" value="C:carboxysome"/>
    <property type="evidence" value="ECO:0007669"/>
    <property type="project" value="UniProtKB-ARBA"/>
</dbReference>
<evidence type="ECO:0000313" key="6">
    <source>
        <dbReference type="EMBL" id="MBC1193986.1"/>
    </source>
</evidence>
<accession>A0A841V170</accession>
<feature type="domain" description="PglD N-terminal" evidence="5">
    <location>
        <begin position="2"/>
        <end position="78"/>
    </location>
</feature>
<name>A0A841V170_MICAE</name>
<evidence type="ECO:0000256" key="4">
    <source>
        <dbReference type="PIRSR" id="PIRSR620019-2"/>
    </source>
</evidence>
<evidence type="ECO:0000256" key="3">
    <source>
        <dbReference type="PIRSR" id="PIRSR620019-1"/>
    </source>
</evidence>
<dbReference type="InterPro" id="IPR011004">
    <property type="entry name" value="Trimer_LpxA-like_sf"/>
</dbReference>
<feature type="binding site" evidence="4">
    <location>
        <position position="143"/>
    </location>
    <ligand>
        <name>acetyl-CoA</name>
        <dbReference type="ChEBI" id="CHEBI:57288"/>
    </ligand>
</feature>
<dbReference type="Gene3D" id="3.40.50.20">
    <property type="match status" value="1"/>
</dbReference>
<dbReference type="Gene3D" id="2.160.10.10">
    <property type="entry name" value="Hexapeptide repeat proteins"/>
    <property type="match status" value="1"/>
</dbReference>
<dbReference type="InterPro" id="IPR050179">
    <property type="entry name" value="Trans_hexapeptide_repeat"/>
</dbReference>
<reference evidence="6 7" key="1">
    <citation type="submission" date="2020-07" db="EMBL/GenBank/DDBJ databases">
        <title>Genomes of two Microcystis aeruginosa (Cyanobacteria) strains from Florida (USA) with disparate toxicogenic potential.</title>
        <authorList>
            <person name="Lefler F.W."/>
            <person name="Barbosa M."/>
            <person name="Berthold D.E."/>
            <person name="Laughinghouse H.D. IV."/>
        </authorList>
    </citation>
    <scope>NUCLEOTIDE SEQUENCE [LARGE SCALE GENOMIC DNA]</scope>
    <source>
        <strain evidence="6 7">BLCCF158</strain>
    </source>
</reference>
<comment type="caution">
    <text evidence="6">The sequence shown here is derived from an EMBL/GenBank/DDBJ whole genome shotgun (WGS) entry which is preliminary data.</text>
</comment>
<dbReference type="InterPro" id="IPR020019">
    <property type="entry name" value="AcTrfase_PglD-like"/>
</dbReference>
<proteinExistence type="predicted"/>
<dbReference type="InterPro" id="IPR041561">
    <property type="entry name" value="PglD_N"/>
</dbReference>
<dbReference type="RefSeq" id="WP_185238304.1">
    <property type="nucleotide sequence ID" value="NZ_JACEGC010000003.1"/>
</dbReference>
<dbReference type="InterPro" id="IPR018357">
    <property type="entry name" value="Hexapep_transf_CS"/>
</dbReference>
<dbReference type="PROSITE" id="PS00101">
    <property type="entry name" value="HEXAPEP_TRANSFERASES"/>
    <property type="match status" value="1"/>
</dbReference>
<dbReference type="CDD" id="cd03360">
    <property type="entry name" value="LbH_AT_putative"/>
    <property type="match status" value="1"/>
</dbReference>
<dbReference type="AlphaFoldDB" id="A0A841V170"/>
<evidence type="ECO:0000259" key="5">
    <source>
        <dbReference type="Pfam" id="PF17836"/>
    </source>
</evidence>
<keyword evidence="2" id="KW-0677">Repeat</keyword>
<feature type="site" description="Increases basicity of active site His" evidence="3">
    <location>
        <position position="135"/>
    </location>
</feature>
<gene>
    <name evidence="6" type="ORF">H0901_01425</name>
</gene>
<evidence type="ECO:0000256" key="1">
    <source>
        <dbReference type="ARBA" id="ARBA00022679"/>
    </source>
</evidence>